<evidence type="ECO:0000313" key="2">
    <source>
        <dbReference type="EMBL" id="AWB23661.1"/>
    </source>
</evidence>
<proteinExistence type="predicted"/>
<dbReference type="EMBL" id="CP028843">
    <property type="protein sequence ID" value="AWB23661.1"/>
    <property type="molecule type" value="Genomic_DNA"/>
</dbReference>
<reference evidence="2 3" key="1">
    <citation type="submission" date="2018-04" db="EMBL/GenBank/DDBJ databases">
        <title>Methylobacterium sp. PR1016A genome.</title>
        <authorList>
            <person name="Park W."/>
        </authorList>
    </citation>
    <scope>NUCLEOTIDE SEQUENCE [LARGE SCALE GENOMIC DNA]</scope>
    <source>
        <strain evidence="2 3">PR1016A</strain>
    </source>
</reference>
<dbReference type="RefSeq" id="WP_099955440.1">
    <property type="nucleotide sequence ID" value="NZ_CP028843.1"/>
</dbReference>
<dbReference type="KEGG" id="mee:DA075_24500"/>
<feature type="region of interest" description="Disordered" evidence="1">
    <location>
        <begin position="51"/>
        <end position="79"/>
    </location>
</feature>
<keyword evidence="3" id="KW-1185">Reference proteome</keyword>
<protein>
    <submittedName>
        <fullName evidence="2">Uncharacterized protein</fullName>
    </submittedName>
</protein>
<feature type="compositionally biased region" description="Gly residues" evidence="1">
    <location>
        <begin position="65"/>
        <end position="79"/>
    </location>
</feature>
<sequence length="79" mass="8284">MQGMPHDGARLVKRWIGARRRRASRKRGDAHGAGAEIITLTWAQTFGRGIASPEPGAVRDREGGRPGGVVGLGEGLPGS</sequence>
<evidence type="ECO:0000256" key="1">
    <source>
        <dbReference type="SAM" id="MobiDB-lite"/>
    </source>
</evidence>
<dbReference type="AlphaFoldDB" id="A0A2R4WQ61"/>
<dbReference type="Proteomes" id="UP000244755">
    <property type="component" value="Chromosome 1"/>
</dbReference>
<accession>A0A2R4WQ61</accession>
<name>A0A2R4WQ61_9HYPH</name>
<organism evidence="2 3">
    <name type="scientific">Methylobacterium currus</name>
    <dbReference type="NCBI Taxonomy" id="2051553"/>
    <lineage>
        <taxon>Bacteria</taxon>
        <taxon>Pseudomonadati</taxon>
        <taxon>Pseudomonadota</taxon>
        <taxon>Alphaproteobacteria</taxon>
        <taxon>Hyphomicrobiales</taxon>
        <taxon>Methylobacteriaceae</taxon>
        <taxon>Methylobacterium</taxon>
    </lineage>
</organism>
<evidence type="ECO:0000313" key="3">
    <source>
        <dbReference type="Proteomes" id="UP000244755"/>
    </source>
</evidence>
<gene>
    <name evidence="2" type="ORF">DA075_24500</name>
</gene>